<evidence type="ECO:0000313" key="7">
    <source>
        <dbReference type="Proteomes" id="UP000732380"/>
    </source>
</evidence>
<dbReference type="GO" id="GO:0005762">
    <property type="term" value="C:mitochondrial large ribosomal subunit"/>
    <property type="evidence" value="ECO:0007669"/>
    <property type="project" value="TreeGrafter"/>
</dbReference>
<comment type="caution">
    <text evidence="6">The sequence shown here is derived from an EMBL/GenBank/DDBJ whole genome shotgun (WGS) entry which is preliminary data.</text>
</comment>
<dbReference type="PANTHER" id="PTHR36427">
    <property type="entry name" value="54S RIBOSOMAL PROTEIN L1, MITOCHONDRIAL"/>
    <property type="match status" value="1"/>
</dbReference>
<feature type="region of interest" description="Disordered" evidence="5">
    <location>
        <begin position="35"/>
        <end position="64"/>
    </location>
</feature>
<keyword evidence="4" id="KW-0175">Coiled coil</keyword>
<keyword evidence="2" id="KW-0689">Ribosomal protein</keyword>
<dbReference type="EMBL" id="SRQM01000159">
    <property type="protein sequence ID" value="KAG6116934.1"/>
    <property type="molecule type" value="Genomic_DNA"/>
</dbReference>
<evidence type="ECO:0000256" key="1">
    <source>
        <dbReference type="ARBA" id="ARBA00010531"/>
    </source>
</evidence>
<dbReference type="AlphaFoldDB" id="A0A9P7Q050"/>
<dbReference type="Gene3D" id="3.30.190.20">
    <property type="match status" value="1"/>
</dbReference>
<dbReference type="InterPro" id="IPR028364">
    <property type="entry name" value="Ribosomal_uL1/biogenesis"/>
</dbReference>
<name>A0A9P7Q050_9HYPO</name>
<evidence type="ECO:0000256" key="5">
    <source>
        <dbReference type="SAM" id="MobiDB-lite"/>
    </source>
</evidence>
<dbReference type="InterPro" id="IPR016095">
    <property type="entry name" value="Ribosomal_uL1_3-a/b-sand"/>
</dbReference>
<evidence type="ECO:0000313" key="6">
    <source>
        <dbReference type="EMBL" id="KAG6116934.1"/>
    </source>
</evidence>
<evidence type="ECO:0000256" key="4">
    <source>
        <dbReference type="SAM" id="Coils"/>
    </source>
</evidence>
<accession>A0A9P7Q050</accession>
<dbReference type="InterPro" id="IPR023674">
    <property type="entry name" value="Ribosomal_uL1-like"/>
</dbReference>
<dbReference type="GO" id="GO:0003735">
    <property type="term" value="F:structural constituent of ribosome"/>
    <property type="evidence" value="ECO:0007669"/>
    <property type="project" value="TreeGrafter"/>
</dbReference>
<dbReference type="CDD" id="cd00403">
    <property type="entry name" value="Ribosomal_L1"/>
    <property type="match status" value="1"/>
</dbReference>
<keyword evidence="7" id="KW-1185">Reference proteome</keyword>
<gene>
    <name evidence="6" type="ORF">E4U13_001483</name>
</gene>
<dbReference type="Proteomes" id="UP000732380">
    <property type="component" value="Unassembled WGS sequence"/>
</dbReference>
<organism evidence="6 7">
    <name type="scientific">Claviceps humidiphila</name>
    <dbReference type="NCBI Taxonomy" id="1294629"/>
    <lineage>
        <taxon>Eukaryota</taxon>
        <taxon>Fungi</taxon>
        <taxon>Dikarya</taxon>
        <taxon>Ascomycota</taxon>
        <taxon>Pezizomycotina</taxon>
        <taxon>Sordariomycetes</taxon>
        <taxon>Hypocreomycetidae</taxon>
        <taxon>Hypocreales</taxon>
        <taxon>Clavicipitaceae</taxon>
        <taxon>Claviceps</taxon>
    </lineage>
</organism>
<dbReference type="Gene3D" id="3.40.50.790">
    <property type="match status" value="1"/>
</dbReference>
<evidence type="ECO:0008006" key="8">
    <source>
        <dbReference type="Google" id="ProtNLM"/>
    </source>
</evidence>
<evidence type="ECO:0000256" key="3">
    <source>
        <dbReference type="ARBA" id="ARBA00023274"/>
    </source>
</evidence>
<proteinExistence type="inferred from homology"/>
<comment type="similarity">
    <text evidence="1">Belongs to the universal ribosomal protein uL1 family.</text>
</comment>
<keyword evidence="3" id="KW-0687">Ribonucleoprotein</keyword>
<dbReference type="SUPFAM" id="SSF56808">
    <property type="entry name" value="Ribosomal protein L1"/>
    <property type="match status" value="1"/>
</dbReference>
<dbReference type="Pfam" id="PF00687">
    <property type="entry name" value="Ribosomal_L1"/>
    <property type="match status" value="1"/>
</dbReference>
<evidence type="ECO:0000256" key="2">
    <source>
        <dbReference type="ARBA" id="ARBA00022980"/>
    </source>
</evidence>
<sequence>MKPMDRCLASMARLSITQVSRPSLTSIPRFLAPSIVQQTRQASDKRPKKSKAPKPTLSKDFNRPDLDQLNFPRWTLCEAMRILRASEVGQPPASIKYELHITLKTPRNGAVIKGSIRLPNAVQSEWQVAVICPEDSDIAIAAAAAGAVAVGEETIFEAVRAEKIGFDRLICHEKSEQALNKAGLGKILGPKGLMPNRRMKTIVDDVGKAIRDLAGAAEYRERQGVIRLAVGQLGHTPDQLKANISVLLKKIKSECADLQDEVAKDIHEVILSTTNGPALSLNARFHDPESETKPEALTSVM</sequence>
<protein>
    <recommendedName>
        <fullName evidence="8">Ribosomal protein L1</fullName>
    </recommendedName>
</protein>
<dbReference type="PANTHER" id="PTHR36427:SF3">
    <property type="entry name" value="LARGE RIBOSOMAL SUBUNIT PROTEIN UL1M"/>
    <property type="match status" value="1"/>
</dbReference>
<reference evidence="6 7" key="1">
    <citation type="journal article" date="2020" name="bioRxiv">
        <title>Whole genome comparisons of ergot fungi reveals the divergence and evolution of species within the genus Claviceps are the result of varying mechanisms driving genome evolution and host range expansion.</title>
        <authorList>
            <person name="Wyka S.A."/>
            <person name="Mondo S.J."/>
            <person name="Liu M."/>
            <person name="Dettman J."/>
            <person name="Nalam V."/>
            <person name="Broders K.D."/>
        </authorList>
    </citation>
    <scope>NUCLEOTIDE SEQUENCE [LARGE SCALE GENOMIC DNA]</scope>
    <source>
        <strain evidence="6 7">LM576</strain>
    </source>
</reference>
<feature type="coiled-coil region" evidence="4">
    <location>
        <begin position="241"/>
        <end position="268"/>
    </location>
</feature>